<proteinExistence type="predicted"/>
<dbReference type="Proteomes" id="UP001060085">
    <property type="component" value="Linkage Group LG06"/>
</dbReference>
<evidence type="ECO:0000313" key="1">
    <source>
        <dbReference type="EMBL" id="KAI5659141.1"/>
    </source>
</evidence>
<sequence>MKSRPRILHVPLVDVPFQEDFDIAETSRIDVHVQDIGTLIHELDKLELVVRGSKKRVHPTAASTSVGSTLVETSTTPVETASTLSSILPRTSLSLAPASTPSGTSTP</sequence>
<dbReference type="EMBL" id="CM044706">
    <property type="protein sequence ID" value="KAI5659141.1"/>
    <property type="molecule type" value="Genomic_DNA"/>
</dbReference>
<comment type="caution">
    <text evidence="1">The sequence shown here is derived from an EMBL/GenBank/DDBJ whole genome shotgun (WGS) entry which is preliminary data.</text>
</comment>
<name>A0ACC0AEJ7_CATRO</name>
<protein>
    <submittedName>
        <fullName evidence="1">Uncharacterized protein</fullName>
    </submittedName>
</protein>
<reference evidence="2" key="1">
    <citation type="journal article" date="2023" name="Nat. Plants">
        <title>Single-cell RNA sequencing provides a high-resolution roadmap for understanding the multicellular compartmentation of specialized metabolism.</title>
        <authorList>
            <person name="Sun S."/>
            <person name="Shen X."/>
            <person name="Li Y."/>
            <person name="Li Y."/>
            <person name="Wang S."/>
            <person name="Li R."/>
            <person name="Zhang H."/>
            <person name="Shen G."/>
            <person name="Guo B."/>
            <person name="Wei J."/>
            <person name="Xu J."/>
            <person name="St-Pierre B."/>
            <person name="Chen S."/>
            <person name="Sun C."/>
        </authorList>
    </citation>
    <scope>NUCLEOTIDE SEQUENCE [LARGE SCALE GENOMIC DNA]</scope>
</reference>
<evidence type="ECO:0000313" key="2">
    <source>
        <dbReference type="Proteomes" id="UP001060085"/>
    </source>
</evidence>
<organism evidence="1 2">
    <name type="scientific">Catharanthus roseus</name>
    <name type="common">Madagascar periwinkle</name>
    <name type="synonym">Vinca rosea</name>
    <dbReference type="NCBI Taxonomy" id="4058"/>
    <lineage>
        <taxon>Eukaryota</taxon>
        <taxon>Viridiplantae</taxon>
        <taxon>Streptophyta</taxon>
        <taxon>Embryophyta</taxon>
        <taxon>Tracheophyta</taxon>
        <taxon>Spermatophyta</taxon>
        <taxon>Magnoliopsida</taxon>
        <taxon>eudicotyledons</taxon>
        <taxon>Gunneridae</taxon>
        <taxon>Pentapetalae</taxon>
        <taxon>asterids</taxon>
        <taxon>lamiids</taxon>
        <taxon>Gentianales</taxon>
        <taxon>Apocynaceae</taxon>
        <taxon>Rauvolfioideae</taxon>
        <taxon>Vinceae</taxon>
        <taxon>Catharanthinae</taxon>
        <taxon>Catharanthus</taxon>
    </lineage>
</organism>
<gene>
    <name evidence="1" type="ORF">M9H77_27934</name>
</gene>
<keyword evidence="2" id="KW-1185">Reference proteome</keyword>
<accession>A0ACC0AEJ7</accession>